<dbReference type="InterPro" id="IPR016054">
    <property type="entry name" value="LY6_UPA_recep-like"/>
</dbReference>
<dbReference type="GO" id="GO:0005576">
    <property type="term" value="C:extracellular region"/>
    <property type="evidence" value="ECO:0007669"/>
    <property type="project" value="UniProtKB-SubCell"/>
</dbReference>
<feature type="chain" id="PRO_5041450993" description="UPAR/Ly6 domain-containing protein" evidence="4">
    <location>
        <begin position="17"/>
        <end position="201"/>
    </location>
</feature>
<dbReference type="SUPFAM" id="SSF57302">
    <property type="entry name" value="Snake toxin-like"/>
    <property type="match status" value="2"/>
</dbReference>
<feature type="signal peptide" evidence="4">
    <location>
        <begin position="1"/>
        <end position="16"/>
    </location>
</feature>
<keyword evidence="2" id="KW-0964">Secreted</keyword>
<dbReference type="CDD" id="cd23572">
    <property type="entry name" value="TFP_LU_ECD_PINLYP_rpt2"/>
    <property type="match status" value="1"/>
</dbReference>
<dbReference type="Gene3D" id="2.10.60.10">
    <property type="entry name" value="CD59"/>
    <property type="match status" value="1"/>
</dbReference>
<feature type="domain" description="UPAR/Ly6" evidence="5">
    <location>
        <begin position="108"/>
        <end position="187"/>
    </location>
</feature>
<protein>
    <recommendedName>
        <fullName evidence="5">UPAR/Ly6 domain-containing protein</fullName>
    </recommendedName>
</protein>
<reference evidence="6" key="1">
    <citation type="submission" date="2022-12" db="EMBL/GenBank/DDBJ databases">
        <authorList>
            <person name="Alioto T."/>
            <person name="Alioto T."/>
            <person name="Gomez Garrido J."/>
        </authorList>
    </citation>
    <scope>NUCLEOTIDE SEQUENCE</scope>
</reference>
<evidence type="ECO:0000256" key="2">
    <source>
        <dbReference type="ARBA" id="ARBA00022525"/>
    </source>
</evidence>
<dbReference type="PANTHER" id="PTHR20914">
    <property type="entry name" value="LY6/PLAUR DOMAIN-CONTAINING PROTEIN 8"/>
    <property type="match status" value="1"/>
</dbReference>
<accession>A0AA35QQ05</accession>
<organism evidence="6 7">
    <name type="scientific">Podarcis lilfordi</name>
    <name type="common">Lilford's wall lizard</name>
    <dbReference type="NCBI Taxonomy" id="74358"/>
    <lineage>
        <taxon>Eukaryota</taxon>
        <taxon>Metazoa</taxon>
        <taxon>Chordata</taxon>
        <taxon>Craniata</taxon>
        <taxon>Vertebrata</taxon>
        <taxon>Euteleostomi</taxon>
        <taxon>Lepidosauria</taxon>
        <taxon>Squamata</taxon>
        <taxon>Bifurcata</taxon>
        <taxon>Unidentata</taxon>
        <taxon>Episquamata</taxon>
        <taxon>Laterata</taxon>
        <taxon>Lacertibaenia</taxon>
        <taxon>Lacertidae</taxon>
        <taxon>Podarcis</taxon>
    </lineage>
</organism>
<comment type="caution">
    <text evidence="6">The sequence shown here is derived from an EMBL/GenBank/DDBJ whole genome shotgun (WGS) entry which is preliminary data.</text>
</comment>
<dbReference type="EMBL" id="CANTUW010000001">
    <property type="protein sequence ID" value="CAI7934783.1"/>
    <property type="molecule type" value="Genomic_DNA"/>
</dbReference>
<keyword evidence="4" id="KW-0732">Signal</keyword>
<feature type="domain" description="UPAR/Ly6" evidence="5">
    <location>
        <begin position="33"/>
        <end position="97"/>
    </location>
</feature>
<keyword evidence="3" id="KW-1015">Disulfide bond</keyword>
<dbReference type="InterPro" id="IPR045860">
    <property type="entry name" value="Snake_toxin-like_sf"/>
</dbReference>
<evidence type="ECO:0000256" key="4">
    <source>
        <dbReference type="SAM" id="SignalP"/>
    </source>
</evidence>
<comment type="subcellular location">
    <subcellularLocation>
        <location evidence="1">Secreted</location>
    </subcellularLocation>
</comment>
<dbReference type="Pfam" id="PF00021">
    <property type="entry name" value="UPAR_LY6"/>
    <property type="match status" value="2"/>
</dbReference>
<dbReference type="PANTHER" id="PTHR20914:SF9">
    <property type="entry name" value="COILED, ISOFORM A"/>
    <property type="match status" value="1"/>
</dbReference>
<dbReference type="AlphaFoldDB" id="A0AA35QQ05"/>
<dbReference type="Proteomes" id="UP001178461">
    <property type="component" value="Unassembled WGS sequence"/>
</dbReference>
<evidence type="ECO:0000313" key="7">
    <source>
        <dbReference type="Proteomes" id="UP001178461"/>
    </source>
</evidence>
<evidence type="ECO:0000259" key="5">
    <source>
        <dbReference type="Pfam" id="PF00021"/>
    </source>
</evidence>
<gene>
    <name evidence="6" type="ORF">PODLI_1B003521</name>
</gene>
<sequence length="201" mass="22866">MKAFLSMCFLFVLVSSDVWHQCYRHIYRGRGVSEFCSIGEDSCISNFTRFNLDDMIIKTERWGCTSDCTPGDYSFTTLEDIYFRRRIHCCQGNKCNNQSAPGSDPPYNGLVCPGCISSSFEDCQDSETVRCRGEENLCIEFVMAYYGFNHSDMAFKGCATRDFCTLARASVAYDYIFDKIKQAQCCHTAEPPTLKSKEVQP</sequence>
<evidence type="ECO:0000313" key="6">
    <source>
        <dbReference type="EMBL" id="CAI7934783.1"/>
    </source>
</evidence>
<keyword evidence="7" id="KW-1185">Reference proteome</keyword>
<name>A0AA35QQ05_9SAUR</name>
<evidence type="ECO:0000256" key="3">
    <source>
        <dbReference type="ARBA" id="ARBA00023157"/>
    </source>
</evidence>
<evidence type="ECO:0000256" key="1">
    <source>
        <dbReference type="ARBA" id="ARBA00004613"/>
    </source>
</evidence>
<proteinExistence type="predicted"/>
<dbReference type="InterPro" id="IPR050918">
    <property type="entry name" value="CNF-like_PLA2_Inhibitor"/>
</dbReference>